<dbReference type="GO" id="GO:0046872">
    <property type="term" value="F:metal ion binding"/>
    <property type="evidence" value="ECO:0007669"/>
    <property type="project" value="UniProtKB-KW"/>
</dbReference>
<gene>
    <name evidence="5" type="ORF">D0962_32410</name>
</gene>
<keyword evidence="2" id="KW-0378">Hydrolase</keyword>
<dbReference type="Gene3D" id="3.30.70.360">
    <property type="match status" value="1"/>
</dbReference>
<evidence type="ECO:0000256" key="2">
    <source>
        <dbReference type="ARBA" id="ARBA00022801"/>
    </source>
</evidence>
<evidence type="ECO:0000313" key="6">
    <source>
        <dbReference type="Proteomes" id="UP000473574"/>
    </source>
</evidence>
<dbReference type="PIRSF" id="PIRSF037238">
    <property type="entry name" value="Carboxypeptidase_G2"/>
    <property type="match status" value="1"/>
</dbReference>
<dbReference type="Pfam" id="PF07687">
    <property type="entry name" value="M20_dimer"/>
    <property type="match status" value="1"/>
</dbReference>
<dbReference type="InterPro" id="IPR050072">
    <property type="entry name" value="Peptidase_M20A"/>
</dbReference>
<dbReference type="RefSeq" id="WP_163670473.1">
    <property type="nucleotide sequence ID" value="NZ_QZCE01000002.1"/>
</dbReference>
<dbReference type="InterPro" id="IPR036264">
    <property type="entry name" value="Bact_exopeptidase_dim_dom"/>
</dbReference>
<evidence type="ECO:0000313" key="5">
    <source>
        <dbReference type="EMBL" id="NEZ67408.1"/>
    </source>
</evidence>
<dbReference type="InterPro" id="IPR002933">
    <property type="entry name" value="Peptidase_M20"/>
</dbReference>
<protein>
    <submittedName>
        <fullName evidence="5">M20 family peptidase</fullName>
    </submittedName>
</protein>
<feature type="domain" description="Peptidase M20 dimerisation" evidence="4">
    <location>
        <begin position="193"/>
        <end position="284"/>
    </location>
</feature>
<dbReference type="Gene3D" id="3.40.630.10">
    <property type="entry name" value="Zn peptidases"/>
    <property type="match status" value="1"/>
</dbReference>
<dbReference type="InterPro" id="IPR011650">
    <property type="entry name" value="Peptidase_M20_dimer"/>
</dbReference>
<feature type="active site" description="Proton acceptor" evidence="3">
    <location>
        <position position="157"/>
    </location>
</feature>
<evidence type="ECO:0000256" key="1">
    <source>
        <dbReference type="ARBA" id="ARBA00022723"/>
    </source>
</evidence>
<dbReference type="AlphaFoldDB" id="A0A6M0SFV3"/>
<accession>A0A6M0SFV3</accession>
<dbReference type="Pfam" id="PF01546">
    <property type="entry name" value="Peptidase_M20"/>
    <property type="match status" value="1"/>
</dbReference>
<dbReference type="Proteomes" id="UP000473574">
    <property type="component" value="Unassembled WGS sequence"/>
</dbReference>
<reference evidence="5 6" key="1">
    <citation type="journal article" date="2020" name="Microb. Ecol.">
        <title>Ecogenomics of the Marine Benthic Filamentous Cyanobacterium Adonisia.</title>
        <authorList>
            <person name="Walter J.M."/>
            <person name="Coutinho F.H."/>
            <person name="Leomil L."/>
            <person name="Hargreaves P.I."/>
            <person name="Campeao M.E."/>
            <person name="Vieira V.V."/>
            <person name="Silva B.S."/>
            <person name="Fistarol G.O."/>
            <person name="Salomon P.S."/>
            <person name="Sawabe T."/>
            <person name="Mino S."/>
            <person name="Hosokawa M."/>
            <person name="Miyashita H."/>
            <person name="Maruyama F."/>
            <person name="van Verk M.C."/>
            <person name="Dutilh B.E."/>
            <person name="Thompson C.C."/>
            <person name="Thompson F.L."/>
        </authorList>
    </citation>
    <scope>NUCLEOTIDE SEQUENCE [LARGE SCALE GENOMIC DNA]</scope>
    <source>
        <strain evidence="5 6">CCMR0082</strain>
    </source>
</reference>
<dbReference type="PANTHER" id="PTHR43808:SF9">
    <property type="entry name" value="BLL0789 PROTEIN"/>
    <property type="match status" value="1"/>
</dbReference>
<keyword evidence="1" id="KW-0479">Metal-binding</keyword>
<evidence type="ECO:0000256" key="3">
    <source>
        <dbReference type="PIRSR" id="PIRSR037238-1"/>
    </source>
</evidence>
<dbReference type="GO" id="GO:0016787">
    <property type="term" value="F:hydrolase activity"/>
    <property type="evidence" value="ECO:0007669"/>
    <property type="project" value="UniProtKB-KW"/>
</dbReference>
<evidence type="ECO:0000259" key="4">
    <source>
        <dbReference type="Pfam" id="PF07687"/>
    </source>
</evidence>
<dbReference type="SUPFAM" id="SSF55031">
    <property type="entry name" value="Bacterial exopeptidase dimerisation domain"/>
    <property type="match status" value="1"/>
</dbReference>
<proteinExistence type="predicted"/>
<dbReference type="SUPFAM" id="SSF53187">
    <property type="entry name" value="Zn-dependent exopeptidases"/>
    <property type="match status" value="1"/>
</dbReference>
<name>A0A6M0SFV3_9CYAN</name>
<comment type="caution">
    <text evidence="5">The sequence shown here is derived from an EMBL/GenBank/DDBJ whole genome shotgun (WGS) entry which is preliminary data.</text>
</comment>
<dbReference type="InterPro" id="IPR017150">
    <property type="entry name" value="Pept_M20_glutamate_carboxypep"/>
</dbReference>
<feature type="active site" evidence="3">
    <location>
        <position position="96"/>
    </location>
</feature>
<organism evidence="5 6">
    <name type="scientific">Adonisia turfae CCMR0082</name>
    <dbReference type="NCBI Taxonomy" id="2304604"/>
    <lineage>
        <taxon>Bacteria</taxon>
        <taxon>Bacillati</taxon>
        <taxon>Cyanobacteriota</taxon>
        <taxon>Adonisia</taxon>
        <taxon>Adonisia turfae</taxon>
    </lineage>
</organism>
<sequence length="397" mass="43311">MTVTQIPAQTGRLLLDYFLQRREAMVETVQELANFESPSTVPASQQPLLNRLQSAFEKRGCRVRRLAGELTGGHLLAIPKQNSPGQPKQLMLGHSDTVWPLETLATMPIYRRQGKLYGPGVYDMKAGITMMLFALEALQALELKPQVLPLVFLNSDEEIGSFESTHHVRRLAKICDRTFVLEPSLGPHGHLKTARKGVGHFTIEVIGQAAHAGLEPDKGVSAILELSFIIQKLFELNDPDAGITVNVGTIDGGIRPNVIAPVSRAEVDVRVLHHTDVNRIEQTILTLQPTTPGIQLKIKGKIGRPPLEKTPRNQQLWQLAQHTATDLGFDLEERTVGGGSDGNTTSLYTATLDGMGAVGDSAHAPGECIYLDPLVERTALLTQLLLAPKLTHSQASL</sequence>
<dbReference type="PANTHER" id="PTHR43808">
    <property type="entry name" value="ACETYLORNITHINE DEACETYLASE"/>
    <property type="match status" value="1"/>
</dbReference>
<dbReference type="EMBL" id="QZCE01000002">
    <property type="protein sequence ID" value="NEZ67408.1"/>
    <property type="molecule type" value="Genomic_DNA"/>
</dbReference>
<dbReference type="CDD" id="cd03885">
    <property type="entry name" value="M20_CPDG2"/>
    <property type="match status" value="1"/>
</dbReference>